<dbReference type="EMBL" id="BEXD01000822">
    <property type="protein sequence ID" value="GBB90420.1"/>
    <property type="molecule type" value="Genomic_DNA"/>
</dbReference>
<proteinExistence type="predicted"/>
<dbReference type="InterPro" id="IPR001245">
    <property type="entry name" value="Ser-Thr/Tyr_kinase_cat_dom"/>
</dbReference>
<dbReference type="PANTHER" id="PTHR44329">
    <property type="entry name" value="SERINE/THREONINE-PROTEIN KINASE TNNI3K-RELATED"/>
    <property type="match status" value="1"/>
</dbReference>
<evidence type="ECO:0000259" key="1">
    <source>
        <dbReference type="PROSITE" id="PS50011"/>
    </source>
</evidence>
<reference evidence="2 3" key="1">
    <citation type="submission" date="2017-11" db="EMBL/GenBank/DDBJ databases">
        <title>The genome of Rhizophagus clarus HR1 reveals common genetic basis of auxotrophy among arbuscular mycorrhizal fungi.</title>
        <authorList>
            <person name="Kobayashi Y."/>
        </authorList>
    </citation>
    <scope>NUCLEOTIDE SEQUENCE [LARGE SCALE GENOMIC DNA]</scope>
    <source>
        <strain evidence="2 3">HR1</strain>
    </source>
</reference>
<evidence type="ECO:0000313" key="2">
    <source>
        <dbReference type="EMBL" id="GBB90420.1"/>
    </source>
</evidence>
<dbReference type="SMART" id="SM00220">
    <property type="entry name" value="S_TKc"/>
    <property type="match status" value="1"/>
</dbReference>
<evidence type="ECO:0000313" key="3">
    <source>
        <dbReference type="Proteomes" id="UP000247702"/>
    </source>
</evidence>
<organism evidence="2 3">
    <name type="scientific">Rhizophagus clarus</name>
    <dbReference type="NCBI Taxonomy" id="94130"/>
    <lineage>
        <taxon>Eukaryota</taxon>
        <taxon>Fungi</taxon>
        <taxon>Fungi incertae sedis</taxon>
        <taxon>Mucoromycota</taxon>
        <taxon>Glomeromycotina</taxon>
        <taxon>Glomeromycetes</taxon>
        <taxon>Glomerales</taxon>
        <taxon>Glomeraceae</taxon>
        <taxon>Rhizophagus</taxon>
    </lineage>
</organism>
<dbReference type="SUPFAM" id="SSF56112">
    <property type="entry name" value="Protein kinase-like (PK-like)"/>
    <property type="match status" value="1"/>
</dbReference>
<gene>
    <name evidence="2" type="ORF">RclHR1_17380002</name>
</gene>
<dbReference type="InterPro" id="IPR000719">
    <property type="entry name" value="Prot_kinase_dom"/>
</dbReference>
<protein>
    <recommendedName>
        <fullName evidence="1">Protein kinase domain-containing protein</fullName>
    </recommendedName>
</protein>
<dbReference type="GO" id="GO:0005524">
    <property type="term" value="F:ATP binding"/>
    <property type="evidence" value="ECO:0007669"/>
    <property type="project" value="InterPro"/>
</dbReference>
<dbReference type="GO" id="GO:0004674">
    <property type="term" value="F:protein serine/threonine kinase activity"/>
    <property type="evidence" value="ECO:0007669"/>
    <property type="project" value="TreeGrafter"/>
</dbReference>
<dbReference type="Proteomes" id="UP000247702">
    <property type="component" value="Unassembled WGS sequence"/>
</dbReference>
<keyword evidence="3" id="KW-1185">Reference proteome</keyword>
<dbReference type="InterPro" id="IPR011009">
    <property type="entry name" value="Kinase-like_dom_sf"/>
</dbReference>
<dbReference type="PRINTS" id="PR00109">
    <property type="entry name" value="TYRKINASE"/>
</dbReference>
<comment type="caution">
    <text evidence="2">The sequence shown here is derived from an EMBL/GenBank/DDBJ whole genome shotgun (WGS) entry which is preliminary data.</text>
</comment>
<sequence length="1596" mass="188267">MELANVYNKSSLVNPEQVQFIPFNNNEEKCYYCKGSYSTTLLFKQKYCKHCLGFYIKNTINNNLDVCITRIPYFRFHRLLCKLDFCTQNIHGWCNDCSEILYFKQIIPINKFDKFNYLVNFLFSIGVKIDCKLCGKPIYQQIPTRIIEFKLCVDCYQISSGWVESTLTKKFIPILYLPWWDTHYQCLACEQILEFKSNCQKLCLNCKIIYTGCRYCLTTNIIFGITDQSQCKKCKRIIFISVNNMVNIEEESVVTTKFITYSYNQITNYMNNIDKISDPLDVYNLISRLFLSKILMNLISYFKITPIEDNENSFKLTIPIIFIPFNNIKNECCWCKSLYCETLLFNQKYCGYCLGLYIKYTTSNNLDVYITTQHSNCSKHESRKKDYYIQDIQKWCNNCYEILFFNQIIPIDKFNKFDYLQKGIIIGDKMNCKLCGKPICQKISSHKIEFKLCIDCYQISSGWVESTLTKKFIPNLYLPWWDTHYQCLACEQILEFKSNCQKLCLNCKIIYTGCRYCLTTNIIFGITDQSQCKKCKRIIFISVNNMVNIEESVVATKFITYSYNQITNYMNNVNKISNPLYVYDFINGLYLPSKILMDLISYFKIPITADNENSFKLIMPIIFIPFNNNEYECCWCKRLYCKTLLFEQKYCRYCLELYIKYTTSNNLDIYITKQHSKCSKHESRKKDYYIQDIQEWCNNCSEILFLKQIIPINQFDYLQKGIIIGKKINCKLCGKPIYQQISSHKIEFKLCIDCYQISSGWVESTLTKKFIPILYLPWWDAHNRCIACDQILEFKSNCQKLCLSCKIIYIGCRYCLITNIIFGITDQSQCKKCKRIIFITVNMVNIEEEDVVVTKLITYSYNQISNYMNNVVDKNLNPLYVYDFINGLYLPSKLLIELVSYLKFTIIEDNENSFNPIIPIMFIPFNNNENECYCCKRPYSTTFLFEQKYCKYCLMLYIKYTANDNLDIYISKRYYYQSQCNSGHEQRSIDFCTKNIQEWCNDCCEITYFKQIVSNNRFDSMNHYNNYEKQKFIENINSCKLCRKLIFQQQNFLTNIEFKLCSNCYKISSGWVESFLMKKSIPILYLPWWDTYYQCIICNQFLEFKSNCQKWCPNCIIIYIGCRYCLTTNIIFGITDQSRCKKCKRIEEISYIATDAKDNIDTCSDINDVLRYIQNALVLDSFNCKIANYMENVNTNPLDVYDYIRKIFSNSRTNQLSINEIPHAQITNFEYIAEGGFGAIYRAIWLGQNVAVKKFLNSQNISKYFLNEVKSLFQCYSLEYIVEVYGISQDIKTKEYMLIMKYASGGNLHNHLQKNFNDIIWNKKLHNLWKISEGLNVIHKKHFIHRDFHSGNILLAHQTWLICDLGLSLPANYSSSNNNEIYGVIPYIAPEIFTGGAFSKESDIYSIGMIMWELTTGCKPFADIEHDTNLIYKIIDGKRPEITKDTPECFANLMKRCWDLDPSKRPLITEITESLNNWYHKNKYADPFKQAESKRIELIQLKQLGPEFSGKPHPGAIFTSRPLSSLISNLSSMRSFDIKQDNKLIKRNGEYITKEQELDIEMSKSKKRNISEVTQIKTQDHEKHIRTDDIKIYELD</sequence>
<name>A0A2Z6QJZ4_9GLOM</name>
<dbReference type="PROSITE" id="PS50011">
    <property type="entry name" value="PROTEIN_KINASE_DOM"/>
    <property type="match status" value="1"/>
</dbReference>
<dbReference type="Pfam" id="PF07714">
    <property type="entry name" value="PK_Tyr_Ser-Thr"/>
    <property type="match status" value="1"/>
</dbReference>
<dbReference type="InterPro" id="IPR051681">
    <property type="entry name" value="Ser/Thr_Kinases-Pseudokinases"/>
</dbReference>
<feature type="domain" description="Protein kinase" evidence="1">
    <location>
        <begin position="1226"/>
        <end position="1479"/>
    </location>
</feature>
<accession>A0A2Z6QJZ4</accession>
<dbReference type="Gene3D" id="1.10.510.10">
    <property type="entry name" value="Transferase(Phosphotransferase) domain 1"/>
    <property type="match status" value="1"/>
</dbReference>